<sequence>MHAYTPLTEPRSANTNTIPTAMERPPRYQPVSADEEEETLRQLEEEKDGIAWNNNSTEIIPTNTRSFVAFMSLLLLSLSANVLLVMDNAKLRISTSRAGKTPYSGLSFDTPVTYEPISPYWNPNISNTEMDTAWDAIDTSPMAVALDERFTRRVGLPPSGRFPWDTERSIYYLKGIHDLHCVKYIRKAITVKHNGGNQTFDFHHMNHCLNGLRQDIMCAADDTPMPALAEHIGAGQVRKCRDWNKMTAWATQLDRNACYKLDDYREATNTLEQFAFCPPGSPYQHIQQAYFDYHGHKDPYEIKDDEEVVVF</sequence>
<organism evidence="1 2">
    <name type="scientific">Boeremia exigua</name>
    <dbReference type="NCBI Taxonomy" id="749465"/>
    <lineage>
        <taxon>Eukaryota</taxon>
        <taxon>Fungi</taxon>
        <taxon>Dikarya</taxon>
        <taxon>Ascomycota</taxon>
        <taxon>Pezizomycotina</taxon>
        <taxon>Dothideomycetes</taxon>
        <taxon>Pleosporomycetidae</taxon>
        <taxon>Pleosporales</taxon>
        <taxon>Pleosporineae</taxon>
        <taxon>Didymellaceae</taxon>
        <taxon>Boeremia</taxon>
    </lineage>
</organism>
<name>A0ACC2ISV9_9PLEO</name>
<gene>
    <name evidence="1" type="ORF">OPT61_g739</name>
</gene>
<evidence type="ECO:0000313" key="2">
    <source>
        <dbReference type="Proteomes" id="UP001153331"/>
    </source>
</evidence>
<protein>
    <submittedName>
        <fullName evidence="1">Uncharacterized protein</fullName>
    </submittedName>
</protein>
<reference evidence="1" key="1">
    <citation type="submission" date="2022-11" db="EMBL/GenBank/DDBJ databases">
        <title>Genome Sequence of Boeremia exigua.</title>
        <authorList>
            <person name="Buettner E."/>
        </authorList>
    </citation>
    <scope>NUCLEOTIDE SEQUENCE</scope>
    <source>
        <strain evidence="1">CU02</strain>
    </source>
</reference>
<dbReference type="EMBL" id="JAPHNI010000025">
    <property type="protein sequence ID" value="KAJ8118229.1"/>
    <property type="molecule type" value="Genomic_DNA"/>
</dbReference>
<dbReference type="Proteomes" id="UP001153331">
    <property type="component" value="Unassembled WGS sequence"/>
</dbReference>
<comment type="caution">
    <text evidence="1">The sequence shown here is derived from an EMBL/GenBank/DDBJ whole genome shotgun (WGS) entry which is preliminary data.</text>
</comment>
<keyword evidence="2" id="KW-1185">Reference proteome</keyword>
<evidence type="ECO:0000313" key="1">
    <source>
        <dbReference type="EMBL" id="KAJ8118229.1"/>
    </source>
</evidence>
<accession>A0ACC2ISV9</accession>
<proteinExistence type="predicted"/>